<dbReference type="Proteomes" id="UP000799118">
    <property type="component" value="Unassembled WGS sequence"/>
</dbReference>
<feature type="region of interest" description="Disordered" evidence="1">
    <location>
        <begin position="1"/>
        <end position="37"/>
    </location>
</feature>
<proteinExistence type="predicted"/>
<gene>
    <name evidence="3" type="ORF">BT96DRAFT_925105</name>
</gene>
<keyword evidence="2" id="KW-0812">Transmembrane</keyword>
<keyword evidence="2" id="KW-1133">Transmembrane helix</keyword>
<dbReference type="EMBL" id="ML769614">
    <property type="protein sequence ID" value="KAE9391722.1"/>
    <property type="molecule type" value="Genomic_DNA"/>
</dbReference>
<feature type="compositionally biased region" description="Polar residues" evidence="1">
    <location>
        <begin position="7"/>
        <end position="16"/>
    </location>
</feature>
<evidence type="ECO:0000256" key="2">
    <source>
        <dbReference type="SAM" id="Phobius"/>
    </source>
</evidence>
<dbReference type="AlphaFoldDB" id="A0A6A4H0I5"/>
<evidence type="ECO:0000313" key="4">
    <source>
        <dbReference type="Proteomes" id="UP000799118"/>
    </source>
</evidence>
<keyword evidence="2" id="KW-0472">Membrane</keyword>
<feature type="transmembrane region" description="Helical" evidence="2">
    <location>
        <begin position="335"/>
        <end position="366"/>
    </location>
</feature>
<sequence length="418" mass="45622">NPPSPWTGFSGSGRTDSTIDDSPFGSSLNTPADEDMREPFAEIGERLKELEIHPKSALLIYRPTAEPNSKQVQSQAETRLSSFIFPVLQDQVEAEDSHSQDQSFGSCSSDNISQAAAEENFDLSLSNVSGTSAIADGLISSFPTVPFSSPEIPNDQVFYPPSVPFSRELSRSLQSIQSHSVESSSAAVVSPSPSIQGHISPEDSPIFYSPELEQGFNAHSRASSLYNLPNVAISPSMIVTESKSYSEMETLDVPSTQATLTVDYDYTDLEPEYTFSALRSLDLSPTNLPILSSNWSKIAFSPGIGVGDLRLDYISAPPKGTHRFAHWGECAVPHIMIFLAAFGTGMWFLALGMAGLGLGSAMVFAWQDFDFRMGEQSEGCRPLGEDDRESIWMVVRMYVLAEESKMWFTGNLDKGLFA</sequence>
<protein>
    <submittedName>
        <fullName evidence="3">Uncharacterized protein</fullName>
    </submittedName>
</protein>
<evidence type="ECO:0000256" key="1">
    <source>
        <dbReference type="SAM" id="MobiDB-lite"/>
    </source>
</evidence>
<feature type="non-terminal residue" evidence="3">
    <location>
        <position position="418"/>
    </location>
</feature>
<accession>A0A6A4H0I5</accession>
<evidence type="ECO:0000313" key="3">
    <source>
        <dbReference type="EMBL" id="KAE9391722.1"/>
    </source>
</evidence>
<dbReference type="OrthoDB" id="2752889at2759"/>
<feature type="compositionally biased region" description="Low complexity" evidence="1">
    <location>
        <begin position="184"/>
        <end position="196"/>
    </location>
</feature>
<reference evidence="3" key="1">
    <citation type="journal article" date="2019" name="Environ. Microbiol.">
        <title>Fungal ecological strategies reflected in gene transcription - a case study of two litter decomposers.</title>
        <authorList>
            <person name="Barbi F."/>
            <person name="Kohler A."/>
            <person name="Barry K."/>
            <person name="Baskaran P."/>
            <person name="Daum C."/>
            <person name="Fauchery L."/>
            <person name="Ihrmark K."/>
            <person name="Kuo A."/>
            <person name="LaButti K."/>
            <person name="Lipzen A."/>
            <person name="Morin E."/>
            <person name="Grigoriev I.V."/>
            <person name="Henrissat B."/>
            <person name="Lindahl B."/>
            <person name="Martin F."/>
        </authorList>
    </citation>
    <scope>NUCLEOTIDE SEQUENCE</scope>
    <source>
        <strain evidence="3">JB14</strain>
    </source>
</reference>
<keyword evidence="4" id="KW-1185">Reference proteome</keyword>
<name>A0A6A4H0I5_9AGAR</name>
<feature type="region of interest" description="Disordered" evidence="1">
    <location>
        <begin position="184"/>
        <end position="204"/>
    </location>
</feature>
<feature type="non-terminal residue" evidence="3">
    <location>
        <position position="1"/>
    </location>
</feature>
<organism evidence="3 4">
    <name type="scientific">Gymnopus androsaceus JB14</name>
    <dbReference type="NCBI Taxonomy" id="1447944"/>
    <lineage>
        <taxon>Eukaryota</taxon>
        <taxon>Fungi</taxon>
        <taxon>Dikarya</taxon>
        <taxon>Basidiomycota</taxon>
        <taxon>Agaricomycotina</taxon>
        <taxon>Agaricomycetes</taxon>
        <taxon>Agaricomycetidae</taxon>
        <taxon>Agaricales</taxon>
        <taxon>Marasmiineae</taxon>
        <taxon>Omphalotaceae</taxon>
        <taxon>Gymnopus</taxon>
    </lineage>
</organism>